<protein>
    <submittedName>
        <fullName evidence="2">Uncharacterized protein</fullName>
    </submittedName>
</protein>
<dbReference type="WBParaSite" id="JU765_v2.g10522.t1">
    <property type="protein sequence ID" value="JU765_v2.g10522.t1"/>
    <property type="gene ID" value="JU765_v2.g10522"/>
</dbReference>
<reference evidence="2" key="1">
    <citation type="submission" date="2022-11" db="UniProtKB">
        <authorList>
            <consortium name="WormBaseParasite"/>
        </authorList>
    </citation>
    <scope>IDENTIFICATION</scope>
</reference>
<name>A0AC34PWC7_9BILA</name>
<accession>A0AC34PWC7</accession>
<organism evidence="1 2">
    <name type="scientific">Panagrolaimus sp. JU765</name>
    <dbReference type="NCBI Taxonomy" id="591449"/>
    <lineage>
        <taxon>Eukaryota</taxon>
        <taxon>Metazoa</taxon>
        <taxon>Ecdysozoa</taxon>
        <taxon>Nematoda</taxon>
        <taxon>Chromadorea</taxon>
        <taxon>Rhabditida</taxon>
        <taxon>Tylenchina</taxon>
        <taxon>Panagrolaimomorpha</taxon>
        <taxon>Panagrolaimoidea</taxon>
        <taxon>Panagrolaimidae</taxon>
        <taxon>Panagrolaimus</taxon>
    </lineage>
</organism>
<proteinExistence type="predicted"/>
<dbReference type="Proteomes" id="UP000887576">
    <property type="component" value="Unplaced"/>
</dbReference>
<sequence>MSDRVCGCNVITAAGIATSLQMIILVIALSSTGIVLDRYRLWKLIEPRSTATTPATSNTTIHTVPTIWSEAWLELAMAWYVAFACFWLFTLFIVCLSFKYYRPVFVVPNFIALVIGIFMNAFGFAVILGRLLDVSKTYRTDEYEEAMLIYVMAFLLFVFIINFIFLFCMNHYHKYLGLRYGTQIPKFIQTRQLRPTTNHTTYNNDYHHATNDDDYRHNY</sequence>
<evidence type="ECO:0000313" key="1">
    <source>
        <dbReference type="Proteomes" id="UP000887576"/>
    </source>
</evidence>
<evidence type="ECO:0000313" key="2">
    <source>
        <dbReference type="WBParaSite" id="JU765_v2.g10522.t1"/>
    </source>
</evidence>